<comment type="caution">
    <text evidence="5">The sequence shown here is derived from an EMBL/GenBank/DDBJ whole genome shotgun (WGS) entry which is preliminary data.</text>
</comment>
<gene>
    <name evidence="5" type="ORF">D9O36_08575</name>
</gene>
<dbReference type="GO" id="GO:0003677">
    <property type="term" value="F:DNA binding"/>
    <property type="evidence" value="ECO:0007669"/>
    <property type="project" value="UniProtKB-KW"/>
</dbReference>
<reference evidence="5 6" key="1">
    <citation type="journal article" date="2019" name="Mar. Drugs">
        <title>Comparative Genomics and CAZyme Genome Repertoires of Marine Zobellia amurskyensis KMM 3526(T) and Zobellia laminariae KMM 3676(T).</title>
        <authorList>
            <person name="Chernysheva N."/>
            <person name="Bystritskaya E."/>
            <person name="Stenkova A."/>
            <person name="Golovkin I."/>
            <person name="Nedashkovskaya O."/>
            <person name="Isaeva M."/>
        </authorList>
    </citation>
    <scope>NUCLEOTIDE SEQUENCE [LARGE SCALE GENOMIC DNA]</scope>
    <source>
        <strain evidence="5 6">KMM 3526</strain>
    </source>
</reference>
<evidence type="ECO:0000259" key="4">
    <source>
        <dbReference type="PROSITE" id="PS50930"/>
    </source>
</evidence>
<feature type="domain" description="Response regulatory" evidence="3">
    <location>
        <begin position="6"/>
        <end position="121"/>
    </location>
</feature>
<dbReference type="PROSITE" id="PS50110">
    <property type="entry name" value="RESPONSE_REGULATORY"/>
    <property type="match status" value="1"/>
</dbReference>
<evidence type="ECO:0000313" key="5">
    <source>
        <dbReference type="EMBL" id="MUH35892.1"/>
    </source>
</evidence>
<dbReference type="AlphaFoldDB" id="A0A7X2ZT22"/>
<evidence type="ECO:0000313" key="6">
    <source>
        <dbReference type="Proteomes" id="UP000540519"/>
    </source>
</evidence>
<feature type="domain" description="HTH LytTR-type" evidence="4">
    <location>
        <begin position="147"/>
        <end position="212"/>
    </location>
</feature>
<accession>A0A7X2ZT22</accession>
<dbReference type="PANTHER" id="PTHR44591:SF3">
    <property type="entry name" value="RESPONSE REGULATORY DOMAIN-CONTAINING PROTEIN"/>
    <property type="match status" value="1"/>
</dbReference>
<protein>
    <submittedName>
        <fullName evidence="5">DNA-binding response regulator</fullName>
    </submittedName>
</protein>
<evidence type="ECO:0000259" key="3">
    <source>
        <dbReference type="PROSITE" id="PS50110"/>
    </source>
</evidence>
<dbReference type="PANTHER" id="PTHR44591">
    <property type="entry name" value="STRESS RESPONSE REGULATOR PROTEIN 1"/>
    <property type="match status" value="1"/>
</dbReference>
<organism evidence="5 6">
    <name type="scientific">Zobellia amurskyensis</name>
    <dbReference type="NCBI Taxonomy" id="248905"/>
    <lineage>
        <taxon>Bacteria</taxon>
        <taxon>Pseudomonadati</taxon>
        <taxon>Bacteroidota</taxon>
        <taxon>Flavobacteriia</taxon>
        <taxon>Flavobacteriales</taxon>
        <taxon>Flavobacteriaceae</taxon>
        <taxon>Zobellia</taxon>
    </lineage>
</organism>
<dbReference type="SMART" id="SM00850">
    <property type="entry name" value="LytTR"/>
    <property type="match status" value="1"/>
</dbReference>
<dbReference type="SMART" id="SM00448">
    <property type="entry name" value="REC"/>
    <property type="match status" value="1"/>
</dbReference>
<evidence type="ECO:0000256" key="2">
    <source>
        <dbReference type="PROSITE-ProRule" id="PRU00169"/>
    </source>
</evidence>
<dbReference type="PROSITE" id="PS50930">
    <property type="entry name" value="HTH_LYTTR"/>
    <property type="match status" value="1"/>
</dbReference>
<dbReference type="Pfam" id="PF00072">
    <property type="entry name" value="Response_reg"/>
    <property type="match status" value="1"/>
</dbReference>
<dbReference type="SUPFAM" id="SSF52172">
    <property type="entry name" value="CheY-like"/>
    <property type="match status" value="1"/>
</dbReference>
<sequence length="244" mass="27584">MEKGARILIVEDDMIIAANISLQLGNLGYEVTGIVTRGEEAITHTKENAPDILLLDINLKGNLNGIQTAKAIQQFKDIPVIYLTANTDEVTFASAKETKPKAFITKPFNKLNLQRTIELVADQLVEKEEAVKTELSDMEVLGDRVFIRHNGKMEKLLLEDILYIEADRNYCTVVTKNRNLVLSCTLKTMLERLPNASFIRVHRSYVVNISKLDVIADGHLEINRKVIPLGKSHKEFLFKRIQTI</sequence>
<dbReference type="InterPro" id="IPR007492">
    <property type="entry name" value="LytTR_DNA-bd_dom"/>
</dbReference>
<dbReference type="Proteomes" id="UP000540519">
    <property type="component" value="Unassembled WGS sequence"/>
</dbReference>
<evidence type="ECO:0000256" key="1">
    <source>
        <dbReference type="ARBA" id="ARBA00022553"/>
    </source>
</evidence>
<dbReference type="Gene3D" id="2.40.50.1020">
    <property type="entry name" value="LytTr DNA-binding domain"/>
    <property type="match status" value="1"/>
</dbReference>
<proteinExistence type="predicted"/>
<dbReference type="InterPro" id="IPR001789">
    <property type="entry name" value="Sig_transdc_resp-reg_receiver"/>
</dbReference>
<dbReference type="InterPro" id="IPR050595">
    <property type="entry name" value="Bact_response_regulator"/>
</dbReference>
<keyword evidence="5" id="KW-0238">DNA-binding</keyword>
<dbReference type="CDD" id="cd17534">
    <property type="entry name" value="REC_DC-like"/>
    <property type="match status" value="1"/>
</dbReference>
<dbReference type="InterPro" id="IPR011006">
    <property type="entry name" value="CheY-like_superfamily"/>
</dbReference>
<feature type="modified residue" description="4-aspartylphosphate" evidence="2">
    <location>
        <position position="56"/>
    </location>
</feature>
<dbReference type="GO" id="GO:0000160">
    <property type="term" value="P:phosphorelay signal transduction system"/>
    <property type="evidence" value="ECO:0007669"/>
    <property type="project" value="InterPro"/>
</dbReference>
<name>A0A7X2ZT22_9FLAO</name>
<dbReference type="EMBL" id="RCNR01000012">
    <property type="protein sequence ID" value="MUH35892.1"/>
    <property type="molecule type" value="Genomic_DNA"/>
</dbReference>
<dbReference type="Pfam" id="PF04397">
    <property type="entry name" value="LytTR"/>
    <property type="match status" value="1"/>
</dbReference>
<keyword evidence="1 2" id="KW-0597">Phosphoprotein</keyword>
<keyword evidence="6" id="KW-1185">Reference proteome</keyword>
<dbReference type="OrthoDB" id="2962330at2"/>
<dbReference type="Gene3D" id="3.40.50.2300">
    <property type="match status" value="1"/>
</dbReference>